<evidence type="ECO:0000313" key="3">
    <source>
        <dbReference type="Proteomes" id="UP001500571"/>
    </source>
</evidence>
<feature type="domain" description="Extradiol ring-cleavage dioxygenase class III enzyme subunit B" evidence="1">
    <location>
        <begin position="12"/>
        <end position="281"/>
    </location>
</feature>
<keyword evidence="3" id="KW-1185">Reference proteome</keyword>
<comment type="caution">
    <text evidence="2">The sequence shown here is derived from an EMBL/GenBank/DDBJ whole genome shotgun (WGS) entry which is preliminary data.</text>
</comment>
<protein>
    <submittedName>
        <fullName evidence="2">3-carboxyethylcatechol 2,3-dioxygenase</fullName>
    </submittedName>
</protein>
<proteinExistence type="predicted"/>
<evidence type="ECO:0000259" key="1">
    <source>
        <dbReference type="Pfam" id="PF02900"/>
    </source>
</evidence>
<dbReference type="NCBIfam" id="NF009909">
    <property type="entry name" value="PRK13370.1-3"/>
    <property type="match status" value="1"/>
</dbReference>
<dbReference type="RefSeq" id="WP_344046890.1">
    <property type="nucleotide sequence ID" value="NZ_BAAAPB010000004.1"/>
</dbReference>
<name>A0ABP5D0N6_9ACTN</name>
<evidence type="ECO:0000313" key="2">
    <source>
        <dbReference type="EMBL" id="GAA1970604.1"/>
    </source>
</evidence>
<dbReference type="SUPFAM" id="SSF53213">
    <property type="entry name" value="LigB-like"/>
    <property type="match status" value="1"/>
</dbReference>
<dbReference type="EMBL" id="BAAAPB010000004">
    <property type="protein sequence ID" value="GAA1970604.1"/>
    <property type="molecule type" value="Genomic_DNA"/>
</dbReference>
<dbReference type="InterPro" id="IPR004183">
    <property type="entry name" value="Xdiol_dOase_suB"/>
</dbReference>
<organism evidence="2 3">
    <name type="scientific">Nocardioides panacihumi</name>
    <dbReference type="NCBI Taxonomy" id="400774"/>
    <lineage>
        <taxon>Bacteria</taxon>
        <taxon>Bacillati</taxon>
        <taxon>Actinomycetota</taxon>
        <taxon>Actinomycetes</taxon>
        <taxon>Propionibacteriales</taxon>
        <taxon>Nocardioidaceae</taxon>
        <taxon>Nocardioides</taxon>
    </lineage>
</organism>
<dbReference type="Pfam" id="PF02900">
    <property type="entry name" value="LigB"/>
    <property type="match status" value="1"/>
</dbReference>
<dbReference type="Gene3D" id="3.40.830.10">
    <property type="entry name" value="LigB-like"/>
    <property type="match status" value="1"/>
</dbReference>
<accession>A0ABP5D0N6</accession>
<gene>
    <name evidence="2" type="primary">mhpB</name>
    <name evidence="2" type="ORF">GCM10009798_34210</name>
</gene>
<sequence>MPHQSTGTAMVVCASHSPGMLRDTGAEHGAVFRAGIDEARRRVTSFAPELVVFFGSDHRRAFVDSVPAIAVMLSADGLGDLGSPVGSYDVASELAEPLAAALLEQDFDVTVVRKVALDHGFGQTYSHLIGDLPTVPVIPVYINCATPPLAGPGRAYALGASVGAELAGLGKRILYVGSGGLSHSPPSLEATAAGLSDEERLTLNEAGRVAAKDKVNPEWDQQFLKRICHDPESLASFTNGDIAPAGVGAHEVRTWIAAVAAGATPMETVTYEPVPDWITGMGVVTTSVEHLGLA</sequence>
<reference evidence="3" key="1">
    <citation type="journal article" date="2019" name="Int. J. Syst. Evol. Microbiol.">
        <title>The Global Catalogue of Microorganisms (GCM) 10K type strain sequencing project: providing services to taxonomists for standard genome sequencing and annotation.</title>
        <authorList>
            <consortium name="The Broad Institute Genomics Platform"/>
            <consortium name="The Broad Institute Genome Sequencing Center for Infectious Disease"/>
            <person name="Wu L."/>
            <person name="Ma J."/>
        </authorList>
    </citation>
    <scope>NUCLEOTIDE SEQUENCE [LARGE SCALE GENOMIC DNA]</scope>
    <source>
        <strain evidence="3">JCM 15309</strain>
    </source>
</reference>
<dbReference type="Proteomes" id="UP001500571">
    <property type="component" value="Unassembled WGS sequence"/>
</dbReference>